<evidence type="ECO:0000256" key="3">
    <source>
        <dbReference type="ARBA" id="ARBA00022679"/>
    </source>
</evidence>
<comment type="cofactor">
    <cofactor evidence="1">
        <name>Mg(2+)</name>
        <dbReference type="ChEBI" id="CHEBI:18420"/>
    </cofactor>
</comment>
<keyword evidence="2" id="KW-0489">Methyltransferase</keyword>
<dbReference type="GO" id="GO:0003676">
    <property type="term" value="F:nucleic acid binding"/>
    <property type="evidence" value="ECO:0007669"/>
    <property type="project" value="InterPro"/>
</dbReference>
<dbReference type="GO" id="GO:0004518">
    <property type="term" value="F:nuclease activity"/>
    <property type="evidence" value="ECO:0007669"/>
    <property type="project" value="UniProtKB-KW"/>
</dbReference>
<evidence type="ECO:0000256" key="6">
    <source>
        <dbReference type="ARBA" id="ARBA00022801"/>
    </source>
</evidence>
<dbReference type="InterPro" id="IPR014883">
    <property type="entry name" value="VRR_NUC"/>
</dbReference>
<sequence>MPTNKPLEKSIENILRKAVEDEGGVCLKWTCPGHRGVPDRMILFPGGIIAFVELKRPGAKVKAGGLQEWWRMKILSFGFPCYEISTAGDARHLVDFLSTRSFIQTAQDDAD</sequence>
<keyword evidence="5" id="KW-0540">Nuclease</keyword>
<evidence type="ECO:0000256" key="4">
    <source>
        <dbReference type="ARBA" id="ARBA00022691"/>
    </source>
</evidence>
<dbReference type="GO" id="GO:0016788">
    <property type="term" value="F:hydrolase activity, acting on ester bonds"/>
    <property type="evidence" value="ECO:0007669"/>
    <property type="project" value="InterPro"/>
</dbReference>
<evidence type="ECO:0000313" key="9">
    <source>
        <dbReference type="Proteomes" id="UP001379600"/>
    </source>
</evidence>
<dbReference type="RefSeq" id="WP_337678987.1">
    <property type="nucleotide sequence ID" value="NZ_JBBFKB010000102.1"/>
</dbReference>
<keyword evidence="3" id="KW-0808">Transferase</keyword>
<dbReference type="InterPro" id="IPR018117">
    <property type="entry name" value="C5_DNA_meth_AS"/>
</dbReference>
<feature type="domain" description="VRR-NUC" evidence="7">
    <location>
        <begin position="6"/>
        <end position="88"/>
    </location>
</feature>
<dbReference type="PROSITE" id="PS00094">
    <property type="entry name" value="C5_MTASE_1"/>
    <property type="match status" value="1"/>
</dbReference>
<evidence type="ECO:0000259" key="7">
    <source>
        <dbReference type="SMART" id="SM00990"/>
    </source>
</evidence>
<evidence type="ECO:0000256" key="2">
    <source>
        <dbReference type="ARBA" id="ARBA00022603"/>
    </source>
</evidence>
<evidence type="ECO:0000256" key="5">
    <source>
        <dbReference type="ARBA" id="ARBA00022722"/>
    </source>
</evidence>
<evidence type="ECO:0000313" key="8">
    <source>
        <dbReference type="EMBL" id="MEJ3690636.1"/>
    </source>
</evidence>
<dbReference type="Proteomes" id="UP001379600">
    <property type="component" value="Unassembled WGS sequence"/>
</dbReference>
<name>A0AB35XVQ5_9FIRM</name>
<gene>
    <name evidence="8" type="ORF">WF787_05255</name>
</gene>
<proteinExistence type="predicted"/>
<dbReference type="SMART" id="SM00990">
    <property type="entry name" value="VRR_NUC"/>
    <property type="match status" value="1"/>
</dbReference>
<dbReference type="EMBL" id="JBBFKC010000004">
    <property type="protein sequence ID" value="MEJ3690636.1"/>
    <property type="molecule type" value="Genomic_DNA"/>
</dbReference>
<keyword evidence="9" id="KW-1185">Reference proteome</keyword>
<keyword evidence="4" id="KW-0949">S-adenosyl-L-methionine</keyword>
<dbReference type="InterPro" id="IPR011856">
    <property type="entry name" value="tRNA_endonuc-like_dom_sf"/>
</dbReference>
<reference evidence="8 9" key="1">
    <citation type="submission" date="2024-03" db="EMBL/GenBank/DDBJ databases">
        <authorList>
            <person name="Plomp N."/>
            <person name="Harmsen H.J."/>
        </authorList>
    </citation>
    <scope>NUCLEOTIDE SEQUENCE [LARGE SCALE GENOMIC DNA]</scope>
    <source>
        <strain evidence="8 9">HTF-76H</strain>
    </source>
</reference>
<dbReference type="Gene3D" id="3.40.1350.10">
    <property type="match status" value="1"/>
</dbReference>
<dbReference type="AlphaFoldDB" id="A0AB35XVQ5"/>
<organism evidence="8 9">
    <name type="scientific">Faecalibacterium taiwanense</name>
    <dbReference type="NCBI Taxonomy" id="3030638"/>
    <lineage>
        <taxon>Bacteria</taxon>
        <taxon>Bacillati</taxon>
        <taxon>Bacillota</taxon>
        <taxon>Clostridia</taxon>
        <taxon>Eubacteriales</taxon>
        <taxon>Oscillospiraceae</taxon>
        <taxon>Faecalibacterium</taxon>
    </lineage>
</organism>
<dbReference type="GO" id="GO:0032259">
    <property type="term" value="P:methylation"/>
    <property type="evidence" value="ECO:0007669"/>
    <property type="project" value="UniProtKB-KW"/>
</dbReference>
<keyword evidence="6" id="KW-0378">Hydrolase</keyword>
<dbReference type="GO" id="GO:0008168">
    <property type="term" value="F:methyltransferase activity"/>
    <property type="evidence" value="ECO:0007669"/>
    <property type="project" value="UniProtKB-KW"/>
</dbReference>
<protein>
    <submittedName>
        <fullName evidence="8">VRR-NUC domain-containing protein</fullName>
    </submittedName>
</protein>
<evidence type="ECO:0000256" key="1">
    <source>
        <dbReference type="ARBA" id="ARBA00001946"/>
    </source>
</evidence>
<accession>A0AB35XVQ5</accession>
<comment type="caution">
    <text evidence="8">The sequence shown here is derived from an EMBL/GenBank/DDBJ whole genome shotgun (WGS) entry which is preliminary data.</text>
</comment>